<dbReference type="AlphaFoldDB" id="A0A2U1PFF6"/>
<evidence type="ECO:0000256" key="1">
    <source>
        <dbReference type="SAM" id="MobiDB-lite"/>
    </source>
</evidence>
<dbReference type="STRING" id="35608.A0A2U1PFF6"/>
<dbReference type="Proteomes" id="UP000245207">
    <property type="component" value="Unassembled WGS sequence"/>
</dbReference>
<protein>
    <submittedName>
        <fullName evidence="3">3'-5' exonuclease domain-containing protein</fullName>
    </submittedName>
</protein>
<keyword evidence="4" id="KW-1185">Reference proteome</keyword>
<feature type="region of interest" description="Disordered" evidence="1">
    <location>
        <begin position="73"/>
        <end position="92"/>
    </location>
</feature>
<organism evidence="3 4">
    <name type="scientific">Artemisia annua</name>
    <name type="common">Sweet wormwood</name>
    <dbReference type="NCBI Taxonomy" id="35608"/>
    <lineage>
        <taxon>Eukaryota</taxon>
        <taxon>Viridiplantae</taxon>
        <taxon>Streptophyta</taxon>
        <taxon>Embryophyta</taxon>
        <taxon>Tracheophyta</taxon>
        <taxon>Spermatophyta</taxon>
        <taxon>Magnoliopsida</taxon>
        <taxon>eudicotyledons</taxon>
        <taxon>Gunneridae</taxon>
        <taxon>Pentapetalae</taxon>
        <taxon>asterids</taxon>
        <taxon>campanulids</taxon>
        <taxon>Asterales</taxon>
        <taxon>Asteraceae</taxon>
        <taxon>Asteroideae</taxon>
        <taxon>Anthemideae</taxon>
        <taxon>Artemisiinae</taxon>
        <taxon>Artemisia</taxon>
    </lineage>
</organism>
<name>A0A2U1PFF6_ARTAN</name>
<keyword evidence="3" id="KW-0269">Exonuclease</keyword>
<keyword evidence="3" id="KW-0378">Hydrolase</keyword>
<dbReference type="EMBL" id="PKPP01001235">
    <property type="protein sequence ID" value="PWA84387.1"/>
    <property type="molecule type" value="Genomic_DNA"/>
</dbReference>
<dbReference type="SUPFAM" id="SSF46785">
    <property type="entry name" value="Winged helix' DNA-binding domain"/>
    <property type="match status" value="1"/>
</dbReference>
<evidence type="ECO:0000259" key="2">
    <source>
        <dbReference type="SMART" id="SM00884"/>
    </source>
</evidence>
<feature type="domain" description="Cullin neddylation" evidence="2">
    <location>
        <begin position="12"/>
        <end position="72"/>
    </location>
</feature>
<dbReference type="InterPro" id="IPR019559">
    <property type="entry name" value="Cullin_neddylation_domain"/>
</dbReference>
<evidence type="ECO:0000313" key="3">
    <source>
        <dbReference type="EMBL" id="PWA84387.1"/>
    </source>
</evidence>
<comment type="caution">
    <text evidence="3">The sequence shown here is derived from an EMBL/GenBank/DDBJ whole genome shotgun (WGS) entry which is preliminary data.</text>
</comment>
<dbReference type="InterPro" id="IPR036390">
    <property type="entry name" value="WH_DNA-bd_sf"/>
</dbReference>
<proteinExistence type="predicted"/>
<accession>A0A2U1PFF6</accession>
<dbReference type="GO" id="GO:0004527">
    <property type="term" value="F:exonuclease activity"/>
    <property type="evidence" value="ECO:0007669"/>
    <property type="project" value="UniProtKB-KW"/>
</dbReference>
<dbReference type="SMART" id="SM00884">
    <property type="entry name" value="Cullin_Nedd8"/>
    <property type="match status" value="1"/>
</dbReference>
<keyword evidence="3" id="KW-0540">Nuclease</keyword>
<dbReference type="InterPro" id="IPR036388">
    <property type="entry name" value="WH-like_DNA-bd_sf"/>
</dbReference>
<evidence type="ECO:0000313" key="4">
    <source>
        <dbReference type="Proteomes" id="UP000245207"/>
    </source>
</evidence>
<reference evidence="3 4" key="1">
    <citation type="journal article" date="2018" name="Mol. Plant">
        <title>The genome of Artemisia annua provides insight into the evolution of Asteraceae family and artemisinin biosynthesis.</title>
        <authorList>
            <person name="Shen Q."/>
            <person name="Zhang L."/>
            <person name="Liao Z."/>
            <person name="Wang S."/>
            <person name="Yan T."/>
            <person name="Shi P."/>
            <person name="Liu M."/>
            <person name="Fu X."/>
            <person name="Pan Q."/>
            <person name="Wang Y."/>
            <person name="Lv Z."/>
            <person name="Lu X."/>
            <person name="Zhang F."/>
            <person name="Jiang W."/>
            <person name="Ma Y."/>
            <person name="Chen M."/>
            <person name="Hao X."/>
            <person name="Li L."/>
            <person name="Tang Y."/>
            <person name="Lv G."/>
            <person name="Zhou Y."/>
            <person name="Sun X."/>
            <person name="Brodelius P.E."/>
            <person name="Rose J.K.C."/>
            <person name="Tang K."/>
        </authorList>
    </citation>
    <scope>NUCLEOTIDE SEQUENCE [LARGE SCALE GENOMIC DNA]</scope>
    <source>
        <strain evidence="4">cv. Huhao1</strain>
        <tissue evidence="3">Leaf</tissue>
    </source>
</reference>
<dbReference type="Gene3D" id="1.10.10.10">
    <property type="entry name" value="Winged helix-like DNA-binding domain superfamily/Winged helix DNA-binding domain"/>
    <property type="match status" value="1"/>
</dbReference>
<dbReference type="Pfam" id="PF10557">
    <property type="entry name" value="Cullin_Nedd8"/>
    <property type="match status" value="1"/>
</dbReference>
<sequence length="134" mass="14843">MSYELIEENNNVTETIVEAAIVRIMKARRVLDHNNIVAEVTKQLNKQESGLKVMDSMESDGFQLVQNKKKKDVLGSERSVGGSENLGNLTSGVKVATGTPKAKVSFHNASIRKPQDEYKILVFPLGIHRLSMFG</sequence>
<gene>
    <name evidence="3" type="ORF">CTI12_AA159750</name>
</gene>
<dbReference type="OrthoDB" id="1708734at2759"/>